<accession>A0A6C0KKW0</accession>
<sequence>MASDLCITKDALLRKPLVGLTYPSVAQEISPFTMNGSPLTVPPQSLVGLTEFRRLPTATKDTSNMKTYFVEDNYYTINLATENIIGADTNTSLRFQNQNFTLTFMAIHSAIWETTGTQVSLLFTSANGHMFHICIPITYDGNVETANPFLNAWLTQPSSMPTGFTVNQILNFDSGNANANANANGKAKASFATLEYCLLYNYGEILKPYTFCIFQTPLKVVQSTLPTWLASDLNLTKPQTLPSPQGAFQTYRRKSYDEIFNFIMRGVINVYIYDNRDPYLIGTEQHFDSKKTQSATNPAYFIVSSKILSGGTYSLFNNSSGSAARGLKNIKCYPIDLVTQVDSEGNIFIDEKTNKPINIKDVVSDDIFNVNDASGSTIVVDASQNEIQISNINKTQSSIRFIVAFSIIFLILISIIIVLVVYIFKGTTFFGSAAVGVNAASPANAAFAANAVAAPIPTPTAPLAPA</sequence>
<dbReference type="AlphaFoldDB" id="A0A6C0KKW0"/>
<protein>
    <submittedName>
        <fullName evidence="2">Uncharacterized protein</fullName>
    </submittedName>
</protein>
<dbReference type="EMBL" id="MN740926">
    <property type="protein sequence ID" value="QHU18249.1"/>
    <property type="molecule type" value="Genomic_DNA"/>
</dbReference>
<feature type="transmembrane region" description="Helical" evidence="1">
    <location>
        <begin position="401"/>
        <end position="424"/>
    </location>
</feature>
<name>A0A6C0KKW0_9ZZZZ</name>
<proteinExistence type="predicted"/>
<reference evidence="2" key="1">
    <citation type="journal article" date="2020" name="Nature">
        <title>Giant virus diversity and host interactions through global metagenomics.</title>
        <authorList>
            <person name="Schulz F."/>
            <person name="Roux S."/>
            <person name="Paez-Espino D."/>
            <person name="Jungbluth S."/>
            <person name="Walsh D.A."/>
            <person name="Denef V.J."/>
            <person name="McMahon K.D."/>
            <person name="Konstantinidis K.T."/>
            <person name="Eloe-Fadrosh E.A."/>
            <person name="Kyrpides N.C."/>
            <person name="Woyke T."/>
        </authorList>
    </citation>
    <scope>NUCLEOTIDE SEQUENCE</scope>
    <source>
        <strain evidence="2">GVMAG-S-3300013006-138</strain>
    </source>
</reference>
<keyword evidence="1" id="KW-0812">Transmembrane</keyword>
<evidence type="ECO:0000313" key="2">
    <source>
        <dbReference type="EMBL" id="QHU18249.1"/>
    </source>
</evidence>
<keyword evidence="1" id="KW-0472">Membrane</keyword>
<organism evidence="2">
    <name type="scientific">viral metagenome</name>
    <dbReference type="NCBI Taxonomy" id="1070528"/>
    <lineage>
        <taxon>unclassified sequences</taxon>
        <taxon>metagenomes</taxon>
        <taxon>organismal metagenomes</taxon>
    </lineage>
</organism>
<keyword evidence="1" id="KW-1133">Transmembrane helix</keyword>
<evidence type="ECO:0000256" key="1">
    <source>
        <dbReference type="SAM" id="Phobius"/>
    </source>
</evidence>